<comment type="caution">
    <text evidence="3">The sequence shown here is derived from an EMBL/GenBank/DDBJ whole genome shotgun (WGS) entry which is preliminary data.</text>
</comment>
<feature type="chain" id="PRO_5032603007" evidence="2">
    <location>
        <begin position="22"/>
        <end position="75"/>
    </location>
</feature>
<proteinExistence type="predicted"/>
<evidence type="ECO:0000313" key="4">
    <source>
        <dbReference type="Proteomes" id="UP000614350"/>
    </source>
</evidence>
<sequence>MALRWQARLSIAAILFMCTEDKEDKEDQEDEEEEEEEGKTSRVAAMARVRSWIWDVGQNLLLSSSHGRLGILSSI</sequence>
<evidence type="ECO:0000313" key="3">
    <source>
        <dbReference type="EMBL" id="KAF7380811.1"/>
    </source>
</evidence>
<organism evidence="3 4">
    <name type="scientific">Vespula vulgaris</name>
    <name type="common">Yellow jacket</name>
    <name type="synonym">Wasp</name>
    <dbReference type="NCBI Taxonomy" id="7454"/>
    <lineage>
        <taxon>Eukaryota</taxon>
        <taxon>Metazoa</taxon>
        <taxon>Ecdysozoa</taxon>
        <taxon>Arthropoda</taxon>
        <taxon>Hexapoda</taxon>
        <taxon>Insecta</taxon>
        <taxon>Pterygota</taxon>
        <taxon>Neoptera</taxon>
        <taxon>Endopterygota</taxon>
        <taxon>Hymenoptera</taxon>
        <taxon>Apocrita</taxon>
        <taxon>Aculeata</taxon>
        <taxon>Vespoidea</taxon>
        <taxon>Vespidae</taxon>
        <taxon>Vespinae</taxon>
        <taxon>Vespula</taxon>
    </lineage>
</organism>
<name>A0A834J2A2_VESVU</name>
<dbReference type="Proteomes" id="UP000614350">
    <property type="component" value="Unassembled WGS sequence"/>
</dbReference>
<keyword evidence="4" id="KW-1185">Reference proteome</keyword>
<evidence type="ECO:0000256" key="2">
    <source>
        <dbReference type="SAM" id="SignalP"/>
    </source>
</evidence>
<gene>
    <name evidence="3" type="ORF">HZH66_014187</name>
</gene>
<evidence type="ECO:0000256" key="1">
    <source>
        <dbReference type="SAM" id="MobiDB-lite"/>
    </source>
</evidence>
<feature type="signal peptide" evidence="2">
    <location>
        <begin position="1"/>
        <end position="21"/>
    </location>
</feature>
<accession>A0A834J2A2</accession>
<reference evidence="3" key="1">
    <citation type="journal article" date="2020" name="G3 (Bethesda)">
        <title>High-Quality Assemblies for Three Invasive Social Wasps from the &lt;i&gt;Vespula&lt;/i&gt; Genus.</title>
        <authorList>
            <person name="Harrop T.W.R."/>
            <person name="Guhlin J."/>
            <person name="McLaughlin G.M."/>
            <person name="Permina E."/>
            <person name="Stockwell P."/>
            <person name="Gilligan J."/>
            <person name="Le Lec M.F."/>
            <person name="Gruber M.A.M."/>
            <person name="Quinn O."/>
            <person name="Lovegrove M."/>
            <person name="Duncan E.J."/>
            <person name="Remnant E.J."/>
            <person name="Van Eeckhoven J."/>
            <person name="Graham B."/>
            <person name="Knapp R.A."/>
            <person name="Langford K.W."/>
            <person name="Kronenberg Z."/>
            <person name="Press M.O."/>
            <person name="Eacker S.M."/>
            <person name="Wilson-Rankin E.E."/>
            <person name="Purcell J."/>
            <person name="Lester P.J."/>
            <person name="Dearden P.K."/>
        </authorList>
    </citation>
    <scope>NUCLEOTIDE SEQUENCE</scope>
    <source>
        <strain evidence="3">Marl-1</strain>
    </source>
</reference>
<feature type="region of interest" description="Disordered" evidence="1">
    <location>
        <begin position="21"/>
        <end position="42"/>
    </location>
</feature>
<dbReference type="AlphaFoldDB" id="A0A834J2A2"/>
<dbReference type="EMBL" id="JACSEA010000021">
    <property type="protein sequence ID" value="KAF7380811.1"/>
    <property type="molecule type" value="Genomic_DNA"/>
</dbReference>
<protein>
    <submittedName>
        <fullName evidence="3">Uncharacterized protein</fullName>
    </submittedName>
</protein>
<feature type="compositionally biased region" description="Acidic residues" evidence="1">
    <location>
        <begin position="21"/>
        <end position="37"/>
    </location>
</feature>
<keyword evidence="2" id="KW-0732">Signal</keyword>